<keyword evidence="4 11" id="KW-0812">Transmembrane</keyword>
<evidence type="ECO:0000313" key="12">
    <source>
        <dbReference type="EMBL" id="GAN05172.1"/>
    </source>
</evidence>
<sequence length="304" mass="35222">MLNTRDEINLHRLLISCESKLKEQPIDVWTASEKRKFTTDVVCQVPSDTAKKTELCKVTIGCFNDYINLKRLFMNSVAPYTPRIDQLTRAVAVHTMHVDVEKGIAEARLGKRKLFEDLEQYESSDPEWLLELKRQDAQAAQEALDRKKKLLEQEEEEDLDEPKDEKEEDEQDGPAKETFNEKTNASEIRQRNNAKNETSNIEHVLQHHRQMHDELTTDLGRMAKQLKINSQAFGDTLSKDDVVLKEAQQAVESNLTRMTKERQRLDVHYSKSWGTSFMTMAVVLFVCIMFVLVFFTIKFLPKAT</sequence>
<evidence type="ECO:0000256" key="6">
    <source>
        <dbReference type="ARBA" id="ARBA00022892"/>
    </source>
</evidence>
<dbReference type="Pfam" id="PF09753">
    <property type="entry name" value="Use1"/>
    <property type="match status" value="1"/>
</dbReference>
<dbReference type="EMBL" id="DF836373">
    <property type="protein sequence ID" value="GAN05172.1"/>
    <property type="molecule type" value="Genomic_DNA"/>
</dbReference>
<dbReference type="GO" id="GO:0005484">
    <property type="term" value="F:SNAP receptor activity"/>
    <property type="evidence" value="ECO:0007669"/>
    <property type="project" value="TreeGrafter"/>
</dbReference>
<dbReference type="GO" id="GO:0031201">
    <property type="term" value="C:SNARE complex"/>
    <property type="evidence" value="ECO:0007669"/>
    <property type="project" value="TreeGrafter"/>
</dbReference>
<evidence type="ECO:0000256" key="7">
    <source>
        <dbReference type="ARBA" id="ARBA00022927"/>
    </source>
</evidence>
<organism evidence="12">
    <name type="scientific">Mucor ambiguus</name>
    <dbReference type="NCBI Taxonomy" id="91626"/>
    <lineage>
        <taxon>Eukaryota</taxon>
        <taxon>Fungi</taxon>
        <taxon>Fungi incertae sedis</taxon>
        <taxon>Mucoromycota</taxon>
        <taxon>Mucoromycotina</taxon>
        <taxon>Mucoromycetes</taxon>
        <taxon>Mucorales</taxon>
        <taxon>Mucorineae</taxon>
        <taxon>Mucoraceae</taxon>
        <taxon>Mucor</taxon>
    </lineage>
</organism>
<keyword evidence="8 11" id="KW-1133">Transmembrane helix</keyword>
<feature type="compositionally biased region" description="Polar residues" evidence="10">
    <location>
        <begin position="181"/>
        <end position="197"/>
    </location>
</feature>
<dbReference type="CDD" id="cd15860">
    <property type="entry name" value="SNARE_USE1"/>
    <property type="match status" value="1"/>
</dbReference>
<feature type="region of interest" description="Disordered" evidence="10">
    <location>
        <begin position="153"/>
        <end position="197"/>
    </location>
</feature>
<protein>
    <recommendedName>
        <fullName evidence="14">Vesicle transport protein USE1</fullName>
    </recommendedName>
</protein>
<dbReference type="Proteomes" id="UP000053815">
    <property type="component" value="Unassembled WGS sequence"/>
</dbReference>
<feature type="compositionally biased region" description="Acidic residues" evidence="10">
    <location>
        <begin position="153"/>
        <end position="172"/>
    </location>
</feature>
<evidence type="ECO:0000256" key="2">
    <source>
        <dbReference type="ARBA" id="ARBA00007891"/>
    </source>
</evidence>
<comment type="subcellular location">
    <subcellularLocation>
        <location evidence="1">Endoplasmic reticulum membrane</location>
        <topology evidence="1">Single-pass type IV membrane protein</topology>
    </subcellularLocation>
</comment>
<dbReference type="STRING" id="91626.A0A0C9MPI5"/>
<reference evidence="12" key="1">
    <citation type="submission" date="2014-09" db="EMBL/GenBank/DDBJ databases">
        <title>Draft genome sequence of an oleaginous Mucoromycotina fungus Mucor ambiguus NBRC6742.</title>
        <authorList>
            <person name="Takeda I."/>
            <person name="Yamane N."/>
            <person name="Morita T."/>
            <person name="Tamano K."/>
            <person name="Machida M."/>
            <person name="Baker S."/>
            <person name="Koike H."/>
        </authorList>
    </citation>
    <scope>NUCLEOTIDE SEQUENCE</scope>
    <source>
        <strain evidence="12">NBRC 6742</strain>
    </source>
</reference>
<evidence type="ECO:0000256" key="11">
    <source>
        <dbReference type="SAM" id="Phobius"/>
    </source>
</evidence>
<evidence type="ECO:0000256" key="8">
    <source>
        <dbReference type="ARBA" id="ARBA00022989"/>
    </source>
</evidence>
<keyword evidence="13" id="KW-1185">Reference proteome</keyword>
<evidence type="ECO:0000256" key="3">
    <source>
        <dbReference type="ARBA" id="ARBA00022448"/>
    </source>
</evidence>
<evidence type="ECO:0000313" key="13">
    <source>
        <dbReference type="Proteomes" id="UP000053815"/>
    </source>
</evidence>
<dbReference type="InterPro" id="IPR019150">
    <property type="entry name" value="Vesicle_transport_protein_Use1"/>
</dbReference>
<keyword evidence="7" id="KW-0653">Protein transport</keyword>
<keyword evidence="5" id="KW-0256">Endoplasmic reticulum</keyword>
<keyword evidence="9 11" id="KW-0472">Membrane</keyword>
<evidence type="ECO:0000256" key="1">
    <source>
        <dbReference type="ARBA" id="ARBA00004163"/>
    </source>
</evidence>
<dbReference type="PANTHER" id="PTHR13050">
    <property type="entry name" value="USE1-LIKE PROTEIN"/>
    <property type="match status" value="1"/>
</dbReference>
<evidence type="ECO:0000256" key="10">
    <source>
        <dbReference type="SAM" id="MobiDB-lite"/>
    </source>
</evidence>
<dbReference type="PANTHER" id="PTHR13050:SF7">
    <property type="entry name" value="VESICLE TRANSPORT PROTEIN USE1"/>
    <property type="match status" value="1"/>
</dbReference>
<dbReference type="GO" id="GO:0005789">
    <property type="term" value="C:endoplasmic reticulum membrane"/>
    <property type="evidence" value="ECO:0007669"/>
    <property type="project" value="UniProtKB-SubCell"/>
</dbReference>
<accession>A0A0C9MPI5</accession>
<keyword evidence="3" id="KW-0813">Transport</keyword>
<name>A0A0C9MPI5_9FUNG</name>
<feature type="transmembrane region" description="Helical" evidence="11">
    <location>
        <begin position="277"/>
        <end position="300"/>
    </location>
</feature>
<evidence type="ECO:0000256" key="4">
    <source>
        <dbReference type="ARBA" id="ARBA00022692"/>
    </source>
</evidence>
<evidence type="ECO:0008006" key="14">
    <source>
        <dbReference type="Google" id="ProtNLM"/>
    </source>
</evidence>
<evidence type="ECO:0000256" key="9">
    <source>
        <dbReference type="ARBA" id="ARBA00023136"/>
    </source>
</evidence>
<dbReference type="AlphaFoldDB" id="A0A0C9MPI5"/>
<dbReference type="OrthoDB" id="4506189at2759"/>
<evidence type="ECO:0000256" key="5">
    <source>
        <dbReference type="ARBA" id="ARBA00022824"/>
    </source>
</evidence>
<keyword evidence="6" id="KW-0931">ER-Golgi transport</keyword>
<gene>
    <name evidence="12" type="ORF">MAM1_0084c04641</name>
</gene>
<dbReference type="GO" id="GO:0006890">
    <property type="term" value="P:retrograde vesicle-mediated transport, Golgi to endoplasmic reticulum"/>
    <property type="evidence" value="ECO:0007669"/>
    <property type="project" value="TreeGrafter"/>
</dbReference>
<comment type="similarity">
    <text evidence="2">Belongs to the USE1 family.</text>
</comment>
<proteinExistence type="inferred from homology"/>
<dbReference type="GO" id="GO:0015031">
    <property type="term" value="P:protein transport"/>
    <property type="evidence" value="ECO:0007669"/>
    <property type="project" value="UniProtKB-KW"/>
</dbReference>